<evidence type="ECO:0000313" key="1">
    <source>
        <dbReference type="EMBL" id="TPX15238.1"/>
    </source>
</evidence>
<dbReference type="InterPro" id="IPR023393">
    <property type="entry name" value="START-like_dom_sf"/>
</dbReference>
<proteinExistence type="predicted"/>
<accession>A0A507BEM9</accession>
<dbReference type="RefSeq" id="XP_030996949.1">
    <property type="nucleotide sequence ID" value="XM_031138934.1"/>
</dbReference>
<dbReference type="OrthoDB" id="509124at2759"/>
<dbReference type="PANTHER" id="PTHR36166">
    <property type="entry name" value="CHROMOSOME 9, WHOLE GENOME SHOTGUN SEQUENCE"/>
    <property type="match status" value="1"/>
</dbReference>
<dbReference type="SUPFAM" id="SSF55961">
    <property type="entry name" value="Bet v1-like"/>
    <property type="match status" value="1"/>
</dbReference>
<organism evidence="1 2">
    <name type="scientific">Thyridium curvatum</name>
    <dbReference type="NCBI Taxonomy" id="1093900"/>
    <lineage>
        <taxon>Eukaryota</taxon>
        <taxon>Fungi</taxon>
        <taxon>Dikarya</taxon>
        <taxon>Ascomycota</taxon>
        <taxon>Pezizomycotina</taxon>
        <taxon>Sordariomycetes</taxon>
        <taxon>Sordariomycetidae</taxon>
        <taxon>Thyridiales</taxon>
        <taxon>Thyridiaceae</taxon>
        <taxon>Thyridium</taxon>
    </lineage>
</organism>
<evidence type="ECO:0000313" key="2">
    <source>
        <dbReference type="Proteomes" id="UP000319257"/>
    </source>
</evidence>
<dbReference type="AlphaFoldDB" id="A0A507BEM9"/>
<comment type="caution">
    <text evidence="1">The sequence shown here is derived from an EMBL/GenBank/DDBJ whole genome shotgun (WGS) entry which is preliminary data.</text>
</comment>
<dbReference type="Proteomes" id="UP000319257">
    <property type="component" value="Unassembled WGS sequence"/>
</dbReference>
<keyword evidence="2" id="KW-1185">Reference proteome</keyword>
<dbReference type="InParanoid" id="A0A507BEM9"/>
<name>A0A507BEM9_9PEZI</name>
<dbReference type="Gene3D" id="3.30.530.20">
    <property type="match status" value="1"/>
</dbReference>
<sequence length="161" mass="17627">MAPPAVKAGIEILAPPTILRSVFLDFGRFKPWSPNLEITAKGENKDPVSLVPGDKITVKAHGVGFSGEVVENTPERFVVDSWLPFGLIVGRRYFTFSASSTNQDDTAFMQLEEFRGPLSGILGSLVNQQKPSPGFATFNEAFKKECERRSTEQVVVPNNAV</sequence>
<dbReference type="STRING" id="1093900.A0A507BEM9"/>
<dbReference type="GeneID" id="41971962"/>
<protein>
    <submittedName>
        <fullName evidence="1">Uncharacterized protein</fullName>
    </submittedName>
</protein>
<reference evidence="1 2" key="1">
    <citation type="submission" date="2019-06" db="EMBL/GenBank/DDBJ databases">
        <title>Draft genome sequence of the filamentous fungus Phialemoniopsis curvata isolated from diesel fuel.</title>
        <authorList>
            <person name="Varaljay V.A."/>
            <person name="Lyon W.J."/>
            <person name="Crouch A.L."/>
            <person name="Drake C.E."/>
            <person name="Hollomon J.M."/>
            <person name="Nadeau L.J."/>
            <person name="Nunn H.S."/>
            <person name="Stevenson B.S."/>
            <person name="Bojanowski C.L."/>
            <person name="Crookes-Goodson W.J."/>
        </authorList>
    </citation>
    <scope>NUCLEOTIDE SEQUENCE [LARGE SCALE GENOMIC DNA]</scope>
    <source>
        <strain evidence="1 2">D216</strain>
    </source>
</reference>
<dbReference type="PANTHER" id="PTHR36166:SF1">
    <property type="entry name" value="SRPBCC DOMAIN-CONTAINING PROTEIN"/>
    <property type="match status" value="1"/>
</dbReference>
<dbReference type="EMBL" id="SKBQ01000022">
    <property type="protein sequence ID" value="TPX15238.1"/>
    <property type="molecule type" value="Genomic_DNA"/>
</dbReference>
<gene>
    <name evidence="1" type="ORF">E0L32_004515</name>
</gene>